<organism evidence="1 2">
    <name type="scientific">Cotesia glomerata</name>
    <name type="common">Lepidopteran parasitic wasp</name>
    <name type="synonym">Apanteles glomeratus</name>
    <dbReference type="NCBI Taxonomy" id="32391"/>
    <lineage>
        <taxon>Eukaryota</taxon>
        <taxon>Metazoa</taxon>
        <taxon>Ecdysozoa</taxon>
        <taxon>Arthropoda</taxon>
        <taxon>Hexapoda</taxon>
        <taxon>Insecta</taxon>
        <taxon>Pterygota</taxon>
        <taxon>Neoptera</taxon>
        <taxon>Endopterygota</taxon>
        <taxon>Hymenoptera</taxon>
        <taxon>Apocrita</taxon>
        <taxon>Ichneumonoidea</taxon>
        <taxon>Braconidae</taxon>
        <taxon>Microgastrinae</taxon>
        <taxon>Cotesia</taxon>
    </lineage>
</organism>
<dbReference type="AlphaFoldDB" id="A0AAV7I6Y8"/>
<dbReference type="Proteomes" id="UP000826195">
    <property type="component" value="Unassembled WGS sequence"/>
</dbReference>
<evidence type="ECO:0000313" key="2">
    <source>
        <dbReference type="Proteomes" id="UP000826195"/>
    </source>
</evidence>
<comment type="caution">
    <text evidence="1">The sequence shown here is derived from an EMBL/GenBank/DDBJ whole genome shotgun (WGS) entry which is preliminary data.</text>
</comment>
<sequence length="60" mass="6600">GPDKKNVKPFRGSYCITVSLCKIDISAKCEDGSGKERTARGSGQRIVRNCVRYASGQRDH</sequence>
<protein>
    <submittedName>
        <fullName evidence="1">Uncharacterized protein</fullName>
    </submittedName>
</protein>
<gene>
    <name evidence="1" type="ORF">KQX54_016970</name>
</gene>
<accession>A0AAV7I6Y8</accession>
<proteinExistence type="predicted"/>
<keyword evidence="2" id="KW-1185">Reference proteome</keyword>
<reference evidence="1 2" key="1">
    <citation type="journal article" date="2021" name="J. Hered.">
        <title>A chromosome-level genome assembly of the parasitoid wasp, Cotesia glomerata (Hymenoptera: Braconidae).</title>
        <authorList>
            <person name="Pinto B.J."/>
            <person name="Weis J.J."/>
            <person name="Gamble T."/>
            <person name="Ode P.J."/>
            <person name="Paul R."/>
            <person name="Zaspel J.M."/>
        </authorList>
    </citation>
    <scope>NUCLEOTIDE SEQUENCE [LARGE SCALE GENOMIC DNA]</scope>
    <source>
        <strain evidence="1">CgM1</strain>
    </source>
</reference>
<evidence type="ECO:0000313" key="1">
    <source>
        <dbReference type="EMBL" id="KAH0547075.1"/>
    </source>
</evidence>
<dbReference type="EMBL" id="JAHXZJ010002237">
    <property type="protein sequence ID" value="KAH0547075.1"/>
    <property type="molecule type" value="Genomic_DNA"/>
</dbReference>
<name>A0AAV7I6Y8_COTGL</name>
<feature type="non-terminal residue" evidence="1">
    <location>
        <position position="1"/>
    </location>
</feature>